<evidence type="ECO:0000313" key="2">
    <source>
        <dbReference type="Ensembl" id="ENSGAGP00000019911.1"/>
    </source>
</evidence>
<evidence type="ECO:0000313" key="3">
    <source>
        <dbReference type="Proteomes" id="UP000291020"/>
    </source>
</evidence>
<feature type="chain" id="PRO_5019124587" evidence="1">
    <location>
        <begin position="25"/>
        <end position="159"/>
    </location>
</feature>
<dbReference type="Ensembl" id="ENSGAGT00000022689.1">
    <property type="protein sequence ID" value="ENSGAGP00000019911.1"/>
    <property type="gene ID" value="ENSGAGG00000014668.1"/>
</dbReference>
<reference evidence="2" key="2">
    <citation type="submission" date="2025-08" db="UniProtKB">
        <authorList>
            <consortium name="Ensembl"/>
        </authorList>
    </citation>
    <scope>IDENTIFICATION</scope>
</reference>
<proteinExistence type="predicted"/>
<keyword evidence="3" id="KW-1185">Reference proteome</keyword>
<reference evidence="3" key="1">
    <citation type="journal article" date="2017" name="PLoS ONE">
        <title>The Agassiz's desert tortoise genome provides a resource for the conservation of a threatened species.</title>
        <authorList>
            <person name="Tollis M."/>
            <person name="DeNardo D.F."/>
            <person name="Cornelius J.A."/>
            <person name="Dolby G.A."/>
            <person name="Edwards T."/>
            <person name="Henen B.T."/>
            <person name="Karl A.E."/>
            <person name="Murphy R.W."/>
            <person name="Kusumi K."/>
        </authorList>
    </citation>
    <scope>NUCLEOTIDE SEQUENCE [LARGE SCALE GENOMIC DNA]</scope>
</reference>
<keyword evidence="1" id="KW-0732">Signal</keyword>
<protein>
    <submittedName>
        <fullName evidence="2">Uncharacterized protein</fullName>
    </submittedName>
</protein>
<dbReference type="Proteomes" id="UP000291020">
    <property type="component" value="Unassembled WGS sequence"/>
</dbReference>
<feature type="signal peptide" evidence="1">
    <location>
        <begin position="1"/>
        <end position="24"/>
    </location>
</feature>
<accession>A0A452HXH3</accession>
<dbReference type="AlphaFoldDB" id="A0A452HXH3"/>
<organism evidence="2 3">
    <name type="scientific">Gopherus agassizii</name>
    <name type="common">Agassiz's desert tortoise</name>
    <dbReference type="NCBI Taxonomy" id="38772"/>
    <lineage>
        <taxon>Eukaryota</taxon>
        <taxon>Metazoa</taxon>
        <taxon>Chordata</taxon>
        <taxon>Craniata</taxon>
        <taxon>Vertebrata</taxon>
        <taxon>Euteleostomi</taxon>
        <taxon>Archelosauria</taxon>
        <taxon>Testudinata</taxon>
        <taxon>Testudines</taxon>
        <taxon>Cryptodira</taxon>
        <taxon>Durocryptodira</taxon>
        <taxon>Testudinoidea</taxon>
        <taxon>Testudinidae</taxon>
        <taxon>Gopherus</taxon>
    </lineage>
</organism>
<reference evidence="2" key="3">
    <citation type="submission" date="2025-09" db="UniProtKB">
        <authorList>
            <consortium name="Ensembl"/>
        </authorList>
    </citation>
    <scope>IDENTIFICATION</scope>
</reference>
<sequence length="159" mass="18017">MCLISLCSPLWLLWVQVQVYRAWCKSLTLQRLVYPGGWAACSPPRHTHHQRRSREGFIWLSDLHMAVDLLGLPVSAKQTSQNSHSPHPGHLLGQPSLTNAHVPALSAGQGVFPASGTGVNSHRLADYQTIFDQFPDLLTWKSEEMFHVEDIKWNRKWTV</sequence>
<evidence type="ECO:0000256" key="1">
    <source>
        <dbReference type="SAM" id="SignalP"/>
    </source>
</evidence>
<name>A0A452HXH3_9SAUR</name>